<name>A0A7H0LDY3_9SPHN</name>
<sequence>MSDDVVAERPPGRKLLFAILVGALLAIPLFAIYLLVYDRQSQSETARSSIAEGWGGPQTIAGPVLIIPYSEQVSETVTEGGKQVVKTNTVWRELTVSPSAVDIKSDLKPERRHRSIYDAVVYEARNTGTAKFALPADLQRFGVTIDQLALDRAELRFGLRDARGLFGPPPSVVVDGRRLPLQPGNGPSETSGSGFFTWLDAAALRERTIAVSFDYAFRGNGWLALLPQAGDTRWTVSSKWPHPSFTGGFLPIAPSVKDDGFTATWRVGNLALGSALVSTERAKPDAVKEPYERGTASLRQAAGDYEARVDLVTPVDLYSQVNRSVKYGFLFIGFTFIAFLMFDVIGGVRVSTVEYLLVGVGLVLFFVMLLAFAEVVGFSPAYVLAAGAIIGLLTAYSSAVLGSWRRGVYIAGLLTALYGVLYILLSLEAYSLVIGSLLLFAALAAVMYLTRGLDWGGVRIAQMKI</sequence>
<feature type="transmembrane region" description="Helical" evidence="1">
    <location>
        <begin position="327"/>
        <end position="348"/>
    </location>
</feature>
<evidence type="ECO:0000313" key="3">
    <source>
        <dbReference type="Proteomes" id="UP000516148"/>
    </source>
</evidence>
<feature type="transmembrane region" description="Helical" evidence="1">
    <location>
        <begin position="355"/>
        <end position="375"/>
    </location>
</feature>
<feature type="transmembrane region" description="Helical" evidence="1">
    <location>
        <begin position="15"/>
        <end position="36"/>
    </location>
</feature>
<gene>
    <name evidence="2" type="ORF">H3Z74_13895</name>
</gene>
<dbReference type="KEGG" id="spap:H3Z74_13895"/>
<evidence type="ECO:0000313" key="2">
    <source>
        <dbReference type="EMBL" id="QNQ07886.1"/>
    </source>
</evidence>
<dbReference type="RefSeq" id="WP_187760232.1">
    <property type="nucleotide sequence ID" value="NZ_CP061038.1"/>
</dbReference>
<keyword evidence="3" id="KW-1185">Reference proteome</keyword>
<keyword evidence="1" id="KW-0472">Membrane</keyword>
<feature type="transmembrane region" description="Helical" evidence="1">
    <location>
        <begin position="381"/>
        <end position="401"/>
    </location>
</feature>
<evidence type="ECO:0000256" key="1">
    <source>
        <dbReference type="SAM" id="Phobius"/>
    </source>
</evidence>
<dbReference type="NCBIfam" id="NF008712">
    <property type="entry name" value="PRK11715.1-1"/>
    <property type="match status" value="1"/>
</dbReference>
<keyword evidence="1" id="KW-1133">Transmembrane helix</keyword>
<feature type="transmembrane region" description="Helical" evidence="1">
    <location>
        <begin position="431"/>
        <end position="450"/>
    </location>
</feature>
<dbReference type="InterPro" id="IPR010364">
    <property type="entry name" value="Uncharacterised_IM_CreD"/>
</dbReference>
<dbReference type="AlphaFoldDB" id="A0A7H0LDY3"/>
<dbReference type="GO" id="GO:0005886">
    <property type="term" value="C:plasma membrane"/>
    <property type="evidence" value="ECO:0007669"/>
    <property type="project" value="TreeGrafter"/>
</dbReference>
<organism evidence="2 3">
    <name type="scientific">Sphingomonas alpina</name>
    <dbReference type="NCBI Taxonomy" id="653931"/>
    <lineage>
        <taxon>Bacteria</taxon>
        <taxon>Pseudomonadati</taxon>
        <taxon>Pseudomonadota</taxon>
        <taxon>Alphaproteobacteria</taxon>
        <taxon>Sphingomonadales</taxon>
        <taxon>Sphingomonadaceae</taxon>
        <taxon>Sphingomonas</taxon>
    </lineage>
</organism>
<dbReference type="EMBL" id="CP061038">
    <property type="protein sequence ID" value="QNQ07886.1"/>
    <property type="molecule type" value="Genomic_DNA"/>
</dbReference>
<dbReference type="PANTHER" id="PTHR30092">
    <property type="entry name" value="INNER MEMBRANE PROTEIN CRED"/>
    <property type="match status" value="1"/>
</dbReference>
<feature type="transmembrane region" description="Helical" evidence="1">
    <location>
        <begin position="408"/>
        <end position="425"/>
    </location>
</feature>
<dbReference type="PANTHER" id="PTHR30092:SF0">
    <property type="entry name" value="INNER MEMBRANE PROTEIN CRED"/>
    <property type="match status" value="1"/>
</dbReference>
<reference evidence="2 3" key="1">
    <citation type="submission" date="2020-09" db="EMBL/GenBank/DDBJ databases">
        <title>Sphingomonas sp., a new species isolated from pork steak.</title>
        <authorList>
            <person name="Heidler von Heilborn D."/>
        </authorList>
    </citation>
    <scope>NUCLEOTIDE SEQUENCE [LARGE SCALE GENOMIC DNA]</scope>
    <source>
        <strain evidence="3">S8-3T</strain>
    </source>
</reference>
<dbReference type="PIRSF" id="PIRSF004548">
    <property type="entry name" value="CreD"/>
    <property type="match status" value="1"/>
</dbReference>
<dbReference type="Proteomes" id="UP000516148">
    <property type="component" value="Chromosome"/>
</dbReference>
<proteinExistence type="predicted"/>
<keyword evidence="1" id="KW-0812">Transmembrane</keyword>
<protein>
    <submittedName>
        <fullName evidence="2">Cell envelope integrity protein CreD</fullName>
    </submittedName>
</protein>
<accession>A0A7H0LDY3</accession>
<dbReference type="Pfam" id="PF06123">
    <property type="entry name" value="CreD"/>
    <property type="match status" value="1"/>
</dbReference>